<feature type="compositionally biased region" description="Polar residues" evidence="1">
    <location>
        <begin position="1975"/>
        <end position="1993"/>
    </location>
</feature>
<feature type="region of interest" description="Disordered" evidence="1">
    <location>
        <begin position="2905"/>
        <end position="3001"/>
    </location>
</feature>
<feature type="region of interest" description="Disordered" evidence="1">
    <location>
        <begin position="3055"/>
        <end position="3081"/>
    </location>
</feature>
<feature type="compositionally biased region" description="Polar residues" evidence="1">
    <location>
        <begin position="2350"/>
        <end position="2360"/>
    </location>
</feature>
<evidence type="ECO:0000256" key="1">
    <source>
        <dbReference type="SAM" id="MobiDB-lite"/>
    </source>
</evidence>
<feature type="compositionally biased region" description="Polar residues" evidence="1">
    <location>
        <begin position="2029"/>
        <end position="2047"/>
    </location>
</feature>
<gene>
    <name evidence="3" type="primary">LOC113500064</name>
</gene>
<feature type="compositionally biased region" description="Gly residues" evidence="1">
    <location>
        <begin position="3061"/>
        <end position="3077"/>
    </location>
</feature>
<evidence type="ECO:0000313" key="3">
    <source>
        <dbReference type="RefSeq" id="XP_026736535.1"/>
    </source>
</evidence>
<feature type="region of interest" description="Disordered" evidence="1">
    <location>
        <begin position="2836"/>
        <end position="2876"/>
    </location>
</feature>
<feature type="compositionally biased region" description="Low complexity" evidence="1">
    <location>
        <begin position="47"/>
        <end position="57"/>
    </location>
</feature>
<evidence type="ECO:0000313" key="2">
    <source>
        <dbReference type="Proteomes" id="UP000322000"/>
    </source>
</evidence>
<feature type="compositionally biased region" description="Polar residues" evidence="1">
    <location>
        <begin position="2244"/>
        <end position="2276"/>
    </location>
</feature>
<proteinExistence type="predicted"/>
<feature type="region of interest" description="Disordered" evidence="1">
    <location>
        <begin position="338"/>
        <end position="359"/>
    </location>
</feature>
<accession>A0A7E5W7A3</accession>
<feature type="compositionally biased region" description="Polar residues" evidence="1">
    <location>
        <begin position="1900"/>
        <end position="1949"/>
    </location>
</feature>
<feature type="compositionally biased region" description="Polar residues" evidence="1">
    <location>
        <begin position="2081"/>
        <end position="2103"/>
    </location>
</feature>
<organism evidence="2 3">
    <name type="scientific">Trichoplusia ni</name>
    <name type="common">Cabbage looper</name>
    <dbReference type="NCBI Taxonomy" id="7111"/>
    <lineage>
        <taxon>Eukaryota</taxon>
        <taxon>Metazoa</taxon>
        <taxon>Ecdysozoa</taxon>
        <taxon>Arthropoda</taxon>
        <taxon>Hexapoda</taxon>
        <taxon>Insecta</taxon>
        <taxon>Pterygota</taxon>
        <taxon>Neoptera</taxon>
        <taxon>Endopterygota</taxon>
        <taxon>Lepidoptera</taxon>
        <taxon>Glossata</taxon>
        <taxon>Ditrysia</taxon>
        <taxon>Noctuoidea</taxon>
        <taxon>Noctuidae</taxon>
        <taxon>Plusiinae</taxon>
        <taxon>Trichoplusia</taxon>
    </lineage>
</organism>
<dbReference type="GeneID" id="113500064"/>
<protein>
    <submittedName>
        <fullName evidence="3">Uncharacterized protein LOC113500064 isoform X2</fullName>
    </submittedName>
</protein>
<feature type="region of interest" description="Disordered" evidence="1">
    <location>
        <begin position="1600"/>
        <end position="1622"/>
    </location>
</feature>
<name>A0A7E5W7A3_TRINI</name>
<dbReference type="RefSeq" id="XP_026736535.1">
    <property type="nucleotide sequence ID" value="XM_026880734.1"/>
</dbReference>
<feature type="compositionally biased region" description="Polar residues" evidence="1">
    <location>
        <begin position="2179"/>
        <end position="2196"/>
    </location>
</feature>
<feature type="compositionally biased region" description="Polar residues" evidence="1">
    <location>
        <begin position="1715"/>
        <end position="1775"/>
    </location>
</feature>
<feature type="compositionally biased region" description="Polar residues" evidence="1">
    <location>
        <begin position="1789"/>
        <end position="1829"/>
    </location>
</feature>
<feature type="region of interest" description="Disordered" evidence="1">
    <location>
        <begin position="1641"/>
        <end position="2480"/>
    </location>
</feature>
<feature type="compositionally biased region" description="Polar residues" evidence="1">
    <location>
        <begin position="1690"/>
        <end position="1709"/>
    </location>
</feature>
<keyword evidence="2" id="KW-1185">Reference proteome</keyword>
<feature type="compositionally biased region" description="Polar residues" evidence="1">
    <location>
        <begin position="2444"/>
        <end position="2454"/>
    </location>
</feature>
<feature type="compositionally biased region" description="Low complexity" evidence="1">
    <location>
        <begin position="2205"/>
        <end position="2216"/>
    </location>
</feature>
<feature type="compositionally biased region" description="Low complexity" evidence="1">
    <location>
        <begin position="2165"/>
        <end position="2178"/>
    </location>
</feature>
<feature type="compositionally biased region" description="Low complexity" evidence="1">
    <location>
        <begin position="2054"/>
        <end position="2075"/>
    </location>
</feature>
<sequence length="3124" mass="349291">MEGEGMVAVVRGLRDSGLAVTLLDGSRQYTLMPNTITHPMAHHRHQVTNSSVSTQQSPPKTTADSGTEPSVPHCDSGIQAVDGRYTSTYRTTHCHVRATSPPVQLTEFPPQRPDIYPGHGNFQVGGQGSGMTYAPIRPVPPTSFRGGLNWPDRGSVCSPRSSHEPDAFAASLRKYPNLSPDRSSEVVERLINYTQAKGISRPFPRNQNSPSRLQEPSSHHTFDLKGCPRSSRIYEPEILIRTKNEAPTREKKREDHDVRMRGYDARCIRDISKRLRESVKTISSYPYNQPSLCPIIKEIHHYDQVRDQSSVNSVNMEIQAAVKMISREAATIQHDKPSGITVAVPDSPPPSSDERNAEEKEQCYCRHGTVPKENTAIENEDNKSYKVKEKNIFNIKAVQTAFSTIDIHTTKCKFCEIRSKSQEELTRVTKKHEIFKRKDTALLDLNPVVTEWFEIHRDKVKVKMWGDKMQKLADKLKTPGGEEKLRMKIEKYLKKVPDQFSDGDDDRQEYRKQLPDDIIRKLKLKYLNPTEPDVNVYRLELSKYCSRFKTENFKKVITNWLKNLNIKKKDFLGRSVKKDDVLMYITEKLEPIVLNRPSSDAEYKNALRSNIIDIVQELPLVIGRHNKDYVVNRVTDGLVNDILSIESKLPSSYIQPTVTEIKEFVKDEITFFLEKAHKAISTKRMDCLETELVDLLLDLSNASDIDNYIVEDITAIFKETAKLSEYKARYFSNILLRDYKEFFFRQTFFNDKSKIGTGHPEVCSEIQNPGDIDNEEYASYNIYMQQLIEEINKWICKINIPNKNRSFVGVVVKELASDIVDRHKYLEMNPNSKRTDAEEFELLKYEIFKWTSKLTGDDNTTVLDNAQELLDKINTIPKPVTAVSLPQTPDVPGDTKPNLETLSDLICDWFEELPEEVYQYANLNSDLVKDLAKDILQNYDNIYPGLIETMIDQWIDNIFNRKLNRNDGEKLKNRIRNKIQRHAKENEKKDPRQEKVVIRAYEDIVDDWIDTVPMDPKRVRHFIKTRNEHIHELALRIYQMKTKYIRAPNEIKVKVLQEGITDWMKKLPLNSDARTSLNEKGNRNKYASKLASKIQACKVDGSSDLRAALKEQLIAEQIKVAMMDWLKKLVLYINNNPKIKEHQETIIKELAVKLNEHIRDGNNPEGVMYDYIKMLDPSQSDDFIRNTVSQLKLHLQTYKFEDISLQLNDSDVLMSNIETWIENLHLDVRDIQRFNDQKMEFINSMQRLRSSGTDVAVIKKEIITFLKSILLVNNNKIDENTLNRESLKLLKCVSTIQAEDVPSTSTPIDNELICKTVKDWANTLPLKPIYCPRELRWFIDDISSAMTSIFERLEYKVTKDNEHVINREIISCLRRFPLLEQTTEKFIMKASKELSDKLRVMNVVRLEDSCNDDARNVAVYGVALDRTNTTNTTDNTDITMESIKEDDIQANLERYSKQVVRHITDWFDGLNLPNMKEPEFKEVVINDLAGDIIDRHKYLELNPESRSTREDEVEHLRYQIFKWINKLVGEGNLETIEHAENLMARIQSIPVPMLVKPSSNVTKNRINMPVPACCIQKKYPTVLTSPNCCRPSYNNLPRSDMPYATQPAPNVYPGDTSTTSNATDYSIEEVSGYTIDPMSTQATEWMSSPPGPPGTSQTGPPSFSTSPQPTDKRANSPSTSPASPQPGRYSFSTSSQPTDKWASSPTALTQPDRYSFSTSSQPTDKWANSPTASPQPGRSSFSTSSQPTDKWASSPTASPGSPQLGRSSFSTSPQLTDKRTHSPSAPPGATQTGRSNFSTSPEPTDKWMNSPSASEASPDTVNFSTSPQLTDKRPTSPSGPPGTTQTGRSNFSTSPQPTEKWTNSPSVSPTSSQRGRTSFSISPQLTDKRTSSPSSPPSGTQPGRSNFSTSPQPTDKWTNSPSASPTSSQRGRTSFSTSPQPTDTRTASPSGPPGTAQPGRSNFSTTPKTTDKWKNSPSVSPTSSQPGRSSPQPTDKRTTSPSGPPGGVQPGRSNFSTTPQPTDKWKDSPSASQTSPQPGNFSSSPQPTGKRMDSPSNSPGAPQSGSSSFSSSSQPTDKRSNSPTASQSSPQPGRSSLSTSPQLTDKRVNSPYNSPGGPQSGRSSLSTSSQPSDKWVGNPNAAPASPQPGRSGFNAPSEPSDKGVSSHNSSQASQAAPQTGRSNLSTSPQPTDKWTNSPSAPPVSPQSGGSSVSAYSHTEKRTGSPTALGNPNTEQYRHGAPPASSASTGVSPQPSDKQITNPDSSTNPDKYNDSPNTKPPPVKRSVAESPHAGRVSAGKRMASPENRDTQPSQPTGKRVNSPNANKNYRSETPPPGGVGTIEVLKPQSMRRMSNSGTSAIGETPISSSGSSSGPAGGVGTLELLSPQSAKRMKEGSRPVPPASRPVSGMPVQPTDSKLSSSNASGNSNAIQNNPQAQKNNNKNSTGDSPSNSSRIVYMVSPSGNGGATTPPPPPPTPQDGTKEAIYEKYQKIFKEKCDALPIESTTPETEKLAELARTGIYNGIVKTFFKLKADPEIENDYGYFEFMLEEKIDDMLDVLPQTENFKSKRHPWKIDVLTNAIDMLEELHGLSDRPSFRQRVRNKFNRKFARELELEECFLLQQGFLAEMADAYILDTKYKDENPVKANIYKNRLMKKIDDLTNHLSKEHNAGFRFFKKPQLARIAMKVLDEVPIPNDDILKAEAEEIQLADEVEKWYRELPTKPLVNETDGVLRKRMIDLLAKKLYDIQKHGDDSNVPKDEQMKHEMSQFLEKRAKLQDDQDLNINFMVDELNNRLKNRWLKDPVDYSDFENEHPVSSTFAQVNNHEVYLAPLMDAATSTGQPQGQNYQDSPYESSRNRQPQSAQMGPNQTYNSQGVPMDMRQQQPYLGYGPPGYAEQSYKGVPFQSIPPNQPPGHQTGMGPYNTRLDGYGPQQPQMRPGNYPESYHHGGNNPYMPQQGMHPSSRPGPLGPPGPGNGYMTHGPPMQHTCPRNMRLGPQSGPSPRMHCSIPPYVQCGGRQGSFSQEQGTEPGMNGQQRAYGLQGQMRQGTNYARQGQNPTPGYEGGYGPPPGNGVGAPMGPGSPDGEDIDNEYMMRCKCLEAYRRRRRCFEFDERCPRYSPYRCYF</sequence>
<reference evidence="3" key="1">
    <citation type="submission" date="2025-08" db="UniProtKB">
        <authorList>
            <consortium name="RefSeq"/>
        </authorList>
    </citation>
    <scope>IDENTIFICATION</scope>
</reference>
<feature type="compositionally biased region" description="Polar residues" evidence="1">
    <location>
        <begin position="2223"/>
        <end position="2234"/>
    </location>
</feature>
<feature type="compositionally biased region" description="Polar residues" evidence="1">
    <location>
        <begin position="1850"/>
        <end position="1885"/>
    </location>
</feature>
<feature type="compositionally biased region" description="Low complexity" evidence="1">
    <location>
        <begin position="1654"/>
        <end position="1669"/>
    </location>
</feature>
<feature type="compositionally biased region" description="Low complexity" evidence="1">
    <location>
        <begin position="2419"/>
        <end position="2443"/>
    </location>
</feature>
<feature type="compositionally biased region" description="Polar residues" evidence="1">
    <location>
        <begin position="205"/>
        <end position="216"/>
    </location>
</feature>
<feature type="compositionally biased region" description="Low complexity" evidence="1">
    <location>
        <begin position="2120"/>
        <end position="2132"/>
    </location>
</feature>
<dbReference type="Proteomes" id="UP000322000">
    <property type="component" value="Chromosome 13"/>
</dbReference>
<feature type="region of interest" description="Disordered" evidence="1">
    <location>
        <begin position="199"/>
        <end position="228"/>
    </location>
</feature>
<feature type="compositionally biased region" description="Polar residues" evidence="1">
    <location>
        <begin position="58"/>
        <end position="68"/>
    </location>
</feature>
<feature type="region of interest" description="Disordered" evidence="1">
    <location>
        <begin position="44"/>
        <end position="75"/>
    </location>
</feature>
<feature type="compositionally biased region" description="Polar residues" evidence="1">
    <location>
        <begin position="1958"/>
        <end position="1968"/>
    </location>
</feature>
<feature type="compositionally biased region" description="Polar residues" evidence="1">
    <location>
        <begin position="2309"/>
        <end position="2327"/>
    </location>
</feature>